<dbReference type="Pfam" id="PF12308">
    <property type="entry name" value="Noelin-1"/>
    <property type="match status" value="1"/>
</dbReference>
<dbReference type="Proteomes" id="UP000261480">
    <property type="component" value="Unplaced"/>
</dbReference>
<evidence type="ECO:0000256" key="3">
    <source>
        <dbReference type="ARBA" id="ARBA00023157"/>
    </source>
</evidence>
<feature type="chain" id="PRO_5017204676" description="Noelin domain-containing protein" evidence="7">
    <location>
        <begin position="25"/>
        <end position="178"/>
    </location>
</feature>
<name>A0A3B3XIU9_9TELE</name>
<evidence type="ECO:0000256" key="5">
    <source>
        <dbReference type="ARBA" id="ARBA00034103"/>
    </source>
</evidence>
<comment type="subcellular location">
    <subcellularLocation>
        <location evidence="5">Synapse</location>
    </subcellularLocation>
</comment>
<reference evidence="9" key="1">
    <citation type="submission" date="2025-08" db="UniProtKB">
        <authorList>
            <consortium name="Ensembl"/>
        </authorList>
    </citation>
    <scope>IDENTIFICATION</scope>
</reference>
<dbReference type="PANTHER" id="PTHR23192:SF34">
    <property type="entry name" value="NOELIN"/>
    <property type="match status" value="1"/>
</dbReference>
<dbReference type="Ensembl" id="ENSPMET00000023024.1">
    <property type="protein sequence ID" value="ENSPMEP00000014908.1"/>
    <property type="gene ID" value="ENSPMEG00000017369.1"/>
</dbReference>
<keyword evidence="1 7" id="KW-0732">Signal</keyword>
<keyword evidence="3" id="KW-1015">Disulfide bond</keyword>
<feature type="domain" description="Noelin" evidence="8">
    <location>
        <begin position="29"/>
        <end position="125"/>
    </location>
</feature>
<dbReference type="GO" id="GO:0005615">
    <property type="term" value="C:extracellular space"/>
    <property type="evidence" value="ECO:0007669"/>
    <property type="project" value="TreeGrafter"/>
</dbReference>
<evidence type="ECO:0000256" key="1">
    <source>
        <dbReference type="ARBA" id="ARBA00022729"/>
    </source>
</evidence>
<protein>
    <recommendedName>
        <fullName evidence="8">Noelin domain-containing protein</fullName>
    </recommendedName>
</protein>
<evidence type="ECO:0000313" key="10">
    <source>
        <dbReference type="Proteomes" id="UP000261480"/>
    </source>
</evidence>
<evidence type="ECO:0000256" key="4">
    <source>
        <dbReference type="ARBA" id="ARBA00023180"/>
    </source>
</evidence>
<evidence type="ECO:0000313" key="9">
    <source>
        <dbReference type="Ensembl" id="ENSPMEP00000014908.1"/>
    </source>
</evidence>
<organism evidence="9 10">
    <name type="scientific">Poecilia mexicana</name>
    <dbReference type="NCBI Taxonomy" id="48701"/>
    <lineage>
        <taxon>Eukaryota</taxon>
        <taxon>Metazoa</taxon>
        <taxon>Chordata</taxon>
        <taxon>Craniata</taxon>
        <taxon>Vertebrata</taxon>
        <taxon>Euteleostomi</taxon>
        <taxon>Actinopterygii</taxon>
        <taxon>Neopterygii</taxon>
        <taxon>Teleostei</taxon>
        <taxon>Neoteleostei</taxon>
        <taxon>Acanthomorphata</taxon>
        <taxon>Ovalentaria</taxon>
        <taxon>Atherinomorphae</taxon>
        <taxon>Cyprinodontiformes</taxon>
        <taxon>Poeciliidae</taxon>
        <taxon>Poeciliinae</taxon>
        <taxon>Poecilia</taxon>
    </lineage>
</organism>
<keyword evidence="2" id="KW-0770">Synapse</keyword>
<evidence type="ECO:0000256" key="6">
    <source>
        <dbReference type="SAM" id="Coils"/>
    </source>
</evidence>
<dbReference type="PANTHER" id="PTHR23192">
    <property type="entry name" value="OLFACTOMEDIN-RELATED"/>
    <property type="match status" value="1"/>
</dbReference>
<sequence>MESEENLLNVFLQLLLIGSRFTLAGPSPPEEGWQVYSSAQDSEGRCVCTVVAPQQTVCSRDARTKQLRQLLEKVQNMSQSIEVLDQRTQRDMQFVERMEVQLKSLENKFKQVEEGHESNIARQYKIRCESKVFTRTSLTLLNQSSDSDVMIQPGRTEKQQQHTLMLTLTQRNCSSYSL</sequence>
<feature type="signal peptide" evidence="7">
    <location>
        <begin position="1"/>
        <end position="24"/>
    </location>
</feature>
<dbReference type="GO" id="GO:0007165">
    <property type="term" value="P:signal transduction"/>
    <property type="evidence" value="ECO:0007669"/>
    <property type="project" value="TreeGrafter"/>
</dbReference>
<evidence type="ECO:0000256" key="7">
    <source>
        <dbReference type="SAM" id="SignalP"/>
    </source>
</evidence>
<dbReference type="AlphaFoldDB" id="A0A3B3XIU9"/>
<evidence type="ECO:0000256" key="2">
    <source>
        <dbReference type="ARBA" id="ARBA00023018"/>
    </source>
</evidence>
<feature type="coiled-coil region" evidence="6">
    <location>
        <begin position="67"/>
        <end position="115"/>
    </location>
</feature>
<proteinExistence type="predicted"/>
<keyword evidence="10" id="KW-1185">Reference proteome</keyword>
<keyword evidence="6" id="KW-0175">Coiled coil</keyword>
<dbReference type="GO" id="GO:0045202">
    <property type="term" value="C:synapse"/>
    <property type="evidence" value="ECO:0007669"/>
    <property type="project" value="UniProtKB-SubCell"/>
</dbReference>
<keyword evidence="4" id="KW-0325">Glycoprotein</keyword>
<accession>A0A3B3XIU9</accession>
<evidence type="ECO:0000259" key="8">
    <source>
        <dbReference type="Pfam" id="PF12308"/>
    </source>
</evidence>
<dbReference type="InterPro" id="IPR050605">
    <property type="entry name" value="Olfactomedin-like_domain"/>
</dbReference>
<reference evidence="9" key="2">
    <citation type="submission" date="2025-09" db="UniProtKB">
        <authorList>
            <consortium name="Ensembl"/>
        </authorList>
    </citation>
    <scope>IDENTIFICATION</scope>
</reference>
<dbReference type="InterPro" id="IPR022082">
    <property type="entry name" value="Noelin_dom"/>
</dbReference>